<dbReference type="NCBIfam" id="TIGR00221">
    <property type="entry name" value="nagA"/>
    <property type="match status" value="1"/>
</dbReference>
<evidence type="ECO:0000256" key="8">
    <source>
        <dbReference type="PIRSR" id="PIRSR038994-3"/>
    </source>
</evidence>
<organism evidence="10 11">
    <name type="scientific">Primorskyibacter flagellatus</name>
    <dbReference type="NCBI Taxonomy" id="1387277"/>
    <lineage>
        <taxon>Bacteria</taxon>
        <taxon>Pseudomonadati</taxon>
        <taxon>Pseudomonadota</taxon>
        <taxon>Alphaproteobacteria</taxon>
        <taxon>Rhodobacterales</taxon>
        <taxon>Roseobacteraceae</taxon>
        <taxon>Primorskyibacter</taxon>
    </lineage>
</organism>
<feature type="binding site" evidence="7">
    <location>
        <position position="257"/>
    </location>
    <ligand>
        <name>substrate</name>
    </ligand>
</feature>
<feature type="binding site" evidence="7">
    <location>
        <begin position="312"/>
        <end position="314"/>
    </location>
    <ligand>
        <name>substrate</name>
    </ligand>
</feature>
<evidence type="ECO:0000256" key="1">
    <source>
        <dbReference type="ARBA" id="ARBA00010716"/>
    </source>
</evidence>
<evidence type="ECO:0000256" key="2">
    <source>
        <dbReference type="ARBA" id="ARBA00022723"/>
    </source>
</evidence>
<keyword evidence="11" id="KW-1185">Reference proteome</keyword>
<feature type="domain" description="Amidohydrolase-related" evidence="9">
    <location>
        <begin position="60"/>
        <end position="382"/>
    </location>
</feature>
<name>A0A1W2DG74_9RHOB</name>
<dbReference type="InterPro" id="IPR006680">
    <property type="entry name" value="Amidohydro-rel"/>
</dbReference>
<dbReference type="RefSeq" id="WP_179141508.1">
    <property type="nucleotide sequence ID" value="NZ_FWYD01000014.1"/>
</dbReference>
<dbReference type="AlphaFoldDB" id="A0A1W2DG74"/>
<feature type="binding site" evidence="8">
    <location>
        <position position="137"/>
    </location>
    <ligand>
        <name>Zn(2+)</name>
        <dbReference type="ChEBI" id="CHEBI:29105"/>
    </ligand>
</feature>
<dbReference type="EMBL" id="FWYD01000014">
    <property type="protein sequence ID" value="SMC96455.1"/>
    <property type="molecule type" value="Genomic_DNA"/>
</dbReference>
<evidence type="ECO:0000256" key="6">
    <source>
        <dbReference type="PIRSR" id="PIRSR038994-1"/>
    </source>
</evidence>
<dbReference type="Proteomes" id="UP000192330">
    <property type="component" value="Unassembled WGS sequence"/>
</dbReference>
<dbReference type="InterPro" id="IPR032466">
    <property type="entry name" value="Metal_Hydrolase"/>
</dbReference>
<dbReference type="Pfam" id="PF01979">
    <property type="entry name" value="Amidohydro_1"/>
    <property type="match status" value="1"/>
</dbReference>
<evidence type="ECO:0000313" key="10">
    <source>
        <dbReference type="EMBL" id="SMC96455.1"/>
    </source>
</evidence>
<reference evidence="10 11" key="1">
    <citation type="submission" date="2017-04" db="EMBL/GenBank/DDBJ databases">
        <authorList>
            <person name="Afonso C.L."/>
            <person name="Miller P.J."/>
            <person name="Scott M.A."/>
            <person name="Spackman E."/>
            <person name="Goraichik I."/>
            <person name="Dimitrov K.M."/>
            <person name="Suarez D.L."/>
            <person name="Swayne D.E."/>
        </authorList>
    </citation>
    <scope>NUCLEOTIDE SEQUENCE [LARGE SCALE GENOMIC DNA]</scope>
    <source>
        <strain evidence="10 11">CGMCC 1.12644</strain>
    </source>
</reference>
<evidence type="ECO:0000259" key="9">
    <source>
        <dbReference type="Pfam" id="PF01979"/>
    </source>
</evidence>
<feature type="binding site" evidence="7">
    <location>
        <position position="148"/>
    </location>
    <ligand>
        <name>substrate</name>
    </ligand>
</feature>
<dbReference type="SUPFAM" id="SSF51556">
    <property type="entry name" value="Metallo-dependent hydrolases"/>
    <property type="match status" value="1"/>
</dbReference>
<evidence type="ECO:0000256" key="5">
    <source>
        <dbReference type="PIRNR" id="PIRNR038994"/>
    </source>
</evidence>
<keyword evidence="4 5" id="KW-0119">Carbohydrate metabolism</keyword>
<dbReference type="Gene3D" id="3.20.20.140">
    <property type="entry name" value="Metal-dependent hydrolases"/>
    <property type="match status" value="1"/>
</dbReference>
<evidence type="ECO:0000256" key="4">
    <source>
        <dbReference type="ARBA" id="ARBA00023277"/>
    </source>
</evidence>
<feature type="active site" description="Proton donor/acceptor" evidence="6">
    <location>
        <position position="279"/>
    </location>
</feature>
<keyword evidence="2 8" id="KW-0479">Metal-binding</keyword>
<dbReference type="STRING" id="1387277.SAMN06295998_1147"/>
<accession>A0A1W2DG74</accession>
<feature type="binding site" evidence="8">
    <location>
        <position position="222"/>
    </location>
    <ligand>
        <name>Zn(2+)</name>
        <dbReference type="ChEBI" id="CHEBI:29105"/>
    </ligand>
</feature>
<protein>
    <submittedName>
        <fullName evidence="10">N-acetylglucosamine-6-phosphate deacetylase</fullName>
    </submittedName>
</protein>
<dbReference type="PIRSF" id="PIRSF038994">
    <property type="entry name" value="NagA"/>
    <property type="match status" value="1"/>
</dbReference>
<evidence type="ECO:0000256" key="3">
    <source>
        <dbReference type="ARBA" id="ARBA00022801"/>
    </source>
</evidence>
<gene>
    <name evidence="10" type="ORF">SAMN06295998_1147</name>
</gene>
<comment type="similarity">
    <text evidence="1 5">Belongs to the metallo-dependent hydrolases superfamily. NagA family.</text>
</comment>
<dbReference type="InterPro" id="IPR011059">
    <property type="entry name" value="Metal-dep_hydrolase_composite"/>
</dbReference>
<feature type="binding site" evidence="7">
    <location>
        <begin position="225"/>
        <end position="226"/>
    </location>
    <ligand>
        <name>substrate</name>
    </ligand>
</feature>
<keyword evidence="3 5" id="KW-0378">Hydrolase</keyword>
<dbReference type="Gene3D" id="2.30.40.10">
    <property type="entry name" value="Urease, subunit C, domain 1"/>
    <property type="match status" value="1"/>
</dbReference>
<feature type="binding site" evidence="7">
    <location>
        <position position="233"/>
    </location>
    <ligand>
        <name>substrate</name>
    </ligand>
</feature>
<feature type="binding site" evidence="8">
    <location>
        <position position="201"/>
    </location>
    <ligand>
        <name>Zn(2+)</name>
        <dbReference type="ChEBI" id="CHEBI:29105"/>
    </ligand>
</feature>
<sequence length="390" mass="40787">MPSTEPAHPQRVFAHQLYDGICADLRPDRIIEMADGQITAVRAATARDAQDRSVVEFDLVAPGFIDLQINGAGDTQFNFEPNPAALRRIAAGARQGGTAYILPTFITAAGRDYGRAISAVQEAIAQGVPGIIGLHLEGPFLSHARPGIHDPSAIRAMDAEDLDRLTAARTGALLLTVAPESLPAGALPRLTAAGIRVFAGHSEASADQIAQAEAEGLVGVTHLFNAMSQMTGREPGVVGATLASRSLFAGIIADGHHVDWRNVATAARLMPDRLCLVTDAMLTLAGQLTGFELHGETIELRGSRLTNKTGRLAGAHISMIDSIRNIMQHAGLGLTDALRMATANPARALGKAGEIGTVQPGARATLTCLTQSLDVAAGMTDGLLLDFDNG</sequence>
<dbReference type="PANTHER" id="PTHR11113:SF14">
    <property type="entry name" value="N-ACETYLGLUCOSAMINE-6-PHOSPHATE DEACETYLASE"/>
    <property type="match status" value="1"/>
</dbReference>
<comment type="cofactor">
    <cofactor evidence="8">
        <name>a divalent metal cation</name>
        <dbReference type="ChEBI" id="CHEBI:60240"/>
    </cofactor>
    <text evidence="8">Binds 1 divalent metal cation per subunit.</text>
</comment>
<evidence type="ECO:0000256" key="7">
    <source>
        <dbReference type="PIRSR" id="PIRSR038994-2"/>
    </source>
</evidence>
<dbReference type="PANTHER" id="PTHR11113">
    <property type="entry name" value="N-ACETYLGLUCOSAMINE-6-PHOSPHATE DEACETYLASE"/>
    <property type="match status" value="1"/>
</dbReference>
<proteinExistence type="inferred from homology"/>
<evidence type="ECO:0000313" key="11">
    <source>
        <dbReference type="Proteomes" id="UP000192330"/>
    </source>
</evidence>
<dbReference type="InterPro" id="IPR003764">
    <property type="entry name" value="GlcNAc_6-P_deAcase"/>
</dbReference>
<dbReference type="GO" id="GO:0008448">
    <property type="term" value="F:N-acetylglucosamine-6-phosphate deacetylase activity"/>
    <property type="evidence" value="ECO:0007669"/>
    <property type="project" value="InterPro"/>
</dbReference>
<dbReference type="GO" id="GO:0046872">
    <property type="term" value="F:metal ion binding"/>
    <property type="evidence" value="ECO:0007669"/>
    <property type="project" value="UniProtKB-KW"/>
</dbReference>
<dbReference type="GO" id="GO:0006046">
    <property type="term" value="P:N-acetylglucosamine catabolic process"/>
    <property type="evidence" value="ECO:0007669"/>
    <property type="project" value="TreeGrafter"/>
</dbReference>